<dbReference type="Proteomes" id="UP000253517">
    <property type="component" value="Unassembled WGS sequence"/>
</dbReference>
<dbReference type="EMBL" id="QPJS01000001">
    <property type="protein sequence ID" value="RCX05427.1"/>
    <property type="molecule type" value="Genomic_DNA"/>
</dbReference>
<name>A0A369ABG8_9FLAO</name>
<accession>A0A369ABG8</accession>
<comment type="caution">
    <text evidence="1">The sequence shown here is derived from an EMBL/GenBank/DDBJ whole genome shotgun (WGS) entry which is preliminary data.</text>
</comment>
<dbReference type="InterPro" id="IPR036895">
    <property type="entry name" value="Uracil-DNA_glycosylase-like_sf"/>
</dbReference>
<dbReference type="AlphaFoldDB" id="A0A369ABG8"/>
<gene>
    <name evidence="1" type="ORF">DES35_101712</name>
</gene>
<evidence type="ECO:0000313" key="1">
    <source>
        <dbReference type="EMBL" id="RCX05427.1"/>
    </source>
</evidence>
<dbReference type="Gene3D" id="3.40.470.10">
    <property type="entry name" value="Uracil-DNA glycosylase-like domain"/>
    <property type="match status" value="1"/>
</dbReference>
<dbReference type="SUPFAM" id="SSF52141">
    <property type="entry name" value="Uracil-DNA glycosylase-like"/>
    <property type="match status" value="1"/>
</dbReference>
<sequence>MSVKVYHRFNPFIPPGIKILIIGTFNPDVPCNAAHFYYSRPQNHFWRILPAVYDYPNLKKASPAEKQNFLSIHHIGLADLILSVNVETGCECNFSDQYLDDKVLEWFPVEKAILNHPTLKLVAFTRKSFEKIPAIRHRIHQVKSTCQSASIAFAFLPTPSRGITDQKLLDWKNVLNI</sequence>
<reference evidence="1 2" key="1">
    <citation type="submission" date="2018-07" db="EMBL/GenBank/DDBJ databases">
        <title>Genomic Encyclopedia of Type Strains, Phase IV (KMG-IV): sequencing the most valuable type-strain genomes for metagenomic binning, comparative biology and taxonomic classification.</title>
        <authorList>
            <person name="Goeker M."/>
        </authorList>
    </citation>
    <scope>NUCLEOTIDE SEQUENCE [LARGE SCALE GENOMIC DNA]</scope>
    <source>
        <strain evidence="1 2">DSM 21410</strain>
    </source>
</reference>
<organism evidence="1 2">
    <name type="scientific">Schleiferia thermophila</name>
    <dbReference type="NCBI Taxonomy" id="884107"/>
    <lineage>
        <taxon>Bacteria</taxon>
        <taxon>Pseudomonadati</taxon>
        <taxon>Bacteroidota</taxon>
        <taxon>Flavobacteriia</taxon>
        <taxon>Flavobacteriales</taxon>
        <taxon>Schleiferiaceae</taxon>
        <taxon>Schleiferia</taxon>
    </lineage>
</organism>
<evidence type="ECO:0008006" key="3">
    <source>
        <dbReference type="Google" id="ProtNLM"/>
    </source>
</evidence>
<protein>
    <recommendedName>
        <fullName evidence="3">G/U mismatch-specific uracil-DNA glycosylase</fullName>
    </recommendedName>
</protein>
<proteinExistence type="predicted"/>
<evidence type="ECO:0000313" key="2">
    <source>
        <dbReference type="Proteomes" id="UP000253517"/>
    </source>
</evidence>
<dbReference type="RefSeq" id="WP_051889127.1">
    <property type="nucleotide sequence ID" value="NZ_BHZF01000001.1"/>
</dbReference>
<keyword evidence="2" id="KW-1185">Reference proteome</keyword>